<keyword evidence="9" id="KW-0349">Heme</keyword>
<evidence type="ECO:0000256" key="7">
    <source>
        <dbReference type="ARBA" id="ARBA00023157"/>
    </source>
</evidence>
<evidence type="ECO:0000256" key="3">
    <source>
        <dbReference type="ARBA" id="ARBA00010031"/>
    </source>
</evidence>
<evidence type="ECO:0000313" key="12">
    <source>
        <dbReference type="Proteomes" id="UP001301769"/>
    </source>
</evidence>
<keyword evidence="7" id="KW-1015">Disulfide bond</keyword>
<evidence type="ECO:0000256" key="9">
    <source>
        <dbReference type="PROSITE-ProRule" id="PRU01356"/>
    </source>
</evidence>
<dbReference type="EMBL" id="MU858171">
    <property type="protein sequence ID" value="KAK4210557.1"/>
    <property type="molecule type" value="Genomic_DNA"/>
</dbReference>
<evidence type="ECO:0000256" key="4">
    <source>
        <dbReference type="ARBA" id="ARBA00022525"/>
    </source>
</evidence>
<dbReference type="PROSITE" id="PS52012">
    <property type="entry name" value="CFEM"/>
    <property type="match status" value="1"/>
</dbReference>
<evidence type="ECO:0000313" key="11">
    <source>
        <dbReference type="EMBL" id="KAK4210557.1"/>
    </source>
</evidence>
<organism evidence="11 12">
    <name type="scientific">Rhypophila decipiens</name>
    <dbReference type="NCBI Taxonomy" id="261697"/>
    <lineage>
        <taxon>Eukaryota</taxon>
        <taxon>Fungi</taxon>
        <taxon>Dikarya</taxon>
        <taxon>Ascomycota</taxon>
        <taxon>Pezizomycotina</taxon>
        <taxon>Sordariomycetes</taxon>
        <taxon>Sordariomycetidae</taxon>
        <taxon>Sordariales</taxon>
        <taxon>Naviculisporaceae</taxon>
        <taxon>Rhypophila</taxon>
    </lineage>
</organism>
<comment type="caution">
    <text evidence="9">Lacks conserved residue(s) required for the propagation of feature annotation.</text>
</comment>
<name>A0AAN6Y5L2_9PEZI</name>
<keyword evidence="5" id="KW-0325">Glycoprotein</keyword>
<comment type="similarity">
    <text evidence="3">Belongs to the RBT5 family.</text>
</comment>
<dbReference type="GO" id="GO:0046872">
    <property type="term" value="F:metal ion binding"/>
    <property type="evidence" value="ECO:0007669"/>
    <property type="project" value="UniProtKB-UniRule"/>
</dbReference>
<dbReference type="AlphaFoldDB" id="A0AAN6Y5L2"/>
<feature type="domain" description="CFEM" evidence="10">
    <location>
        <begin position="1"/>
        <end position="80"/>
    </location>
</feature>
<keyword evidence="4" id="KW-0964">Secreted</keyword>
<dbReference type="GO" id="GO:0098552">
    <property type="term" value="C:side of membrane"/>
    <property type="evidence" value="ECO:0007669"/>
    <property type="project" value="UniProtKB-KW"/>
</dbReference>
<keyword evidence="12" id="KW-1185">Reference proteome</keyword>
<evidence type="ECO:0000256" key="2">
    <source>
        <dbReference type="ARBA" id="ARBA00004613"/>
    </source>
</evidence>
<feature type="non-terminal residue" evidence="11">
    <location>
        <position position="80"/>
    </location>
</feature>
<feature type="non-terminal residue" evidence="11">
    <location>
        <position position="1"/>
    </location>
</feature>
<dbReference type="Proteomes" id="UP001301769">
    <property type="component" value="Unassembled WGS sequence"/>
</dbReference>
<keyword evidence="8" id="KW-0449">Lipoprotein</keyword>
<evidence type="ECO:0000259" key="10">
    <source>
        <dbReference type="PROSITE" id="PS52012"/>
    </source>
</evidence>
<keyword evidence="9" id="KW-0408">Iron</keyword>
<sequence>PPVPCSLTSLMPECGIPCVASAAVSAAGCTNAMDFACQCSNASKMQAAVMPCVISACGVPTVPVVGSVANAICTACVGTA</sequence>
<feature type="binding site" description="axial binding residue" evidence="9">
    <location>
        <position position="34"/>
    </location>
    <ligand>
        <name>heme</name>
        <dbReference type="ChEBI" id="CHEBI:30413"/>
    </ligand>
    <ligandPart>
        <name>Fe</name>
        <dbReference type="ChEBI" id="CHEBI:18248"/>
    </ligandPart>
</feature>
<dbReference type="SMART" id="SM00747">
    <property type="entry name" value="CFEM"/>
    <property type="match status" value="1"/>
</dbReference>
<keyword evidence="5" id="KW-0336">GPI-anchor</keyword>
<evidence type="ECO:0000256" key="1">
    <source>
        <dbReference type="ARBA" id="ARBA00004589"/>
    </source>
</evidence>
<accession>A0AAN6Y5L2</accession>
<dbReference type="Pfam" id="PF05730">
    <property type="entry name" value="CFEM"/>
    <property type="match status" value="1"/>
</dbReference>
<evidence type="ECO:0000256" key="6">
    <source>
        <dbReference type="ARBA" id="ARBA00022729"/>
    </source>
</evidence>
<gene>
    <name evidence="11" type="ORF">QBC37DRAFT_251850</name>
</gene>
<comment type="subcellular location">
    <subcellularLocation>
        <location evidence="1">Membrane</location>
        <topology evidence="1">Lipid-anchor</topology>
        <topology evidence="1">GPI-anchor</topology>
    </subcellularLocation>
    <subcellularLocation>
        <location evidence="2">Secreted</location>
    </subcellularLocation>
</comment>
<keyword evidence="5" id="KW-0472">Membrane</keyword>
<evidence type="ECO:0000256" key="5">
    <source>
        <dbReference type="ARBA" id="ARBA00022622"/>
    </source>
</evidence>
<keyword evidence="9" id="KW-0479">Metal-binding</keyword>
<reference evidence="11" key="2">
    <citation type="submission" date="2023-05" db="EMBL/GenBank/DDBJ databases">
        <authorList>
            <consortium name="Lawrence Berkeley National Laboratory"/>
            <person name="Steindorff A."/>
            <person name="Hensen N."/>
            <person name="Bonometti L."/>
            <person name="Westerberg I."/>
            <person name="Brannstrom I.O."/>
            <person name="Guillou S."/>
            <person name="Cros-Aarteil S."/>
            <person name="Calhoun S."/>
            <person name="Haridas S."/>
            <person name="Kuo A."/>
            <person name="Mondo S."/>
            <person name="Pangilinan J."/>
            <person name="Riley R."/>
            <person name="Labutti K."/>
            <person name="Andreopoulos B."/>
            <person name="Lipzen A."/>
            <person name="Chen C."/>
            <person name="Yanf M."/>
            <person name="Daum C."/>
            <person name="Ng V."/>
            <person name="Clum A."/>
            <person name="Ohm R."/>
            <person name="Martin F."/>
            <person name="Silar P."/>
            <person name="Natvig D."/>
            <person name="Lalanne C."/>
            <person name="Gautier V."/>
            <person name="Ament-Velasquez S.L."/>
            <person name="Kruys A."/>
            <person name="Hutchinson M.I."/>
            <person name="Powell A.J."/>
            <person name="Barry K."/>
            <person name="Miller A.N."/>
            <person name="Grigoriev I.V."/>
            <person name="Debuchy R."/>
            <person name="Gladieux P."/>
            <person name="Thoren M.H."/>
            <person name="Johannesson H."/>
        </authorList>
    </citation>
    <scope>NUCLEOTIDE SEQUENCE</scope>
    <source>
        <strain evidence="11">PSN293</strain>
    </source>
</reference>
<keyword evidence="6" id="KW-0732">Signal</keyword>
<evidence type="ECO:0000256" key="8">
    <source>
        <dbReference type="ARBA" id="ARBA00023288"/>
    </source>
</evidence>
<comment type="caution">
    <text evidence="11">The sequence shown here is derived from an EMBL/GenBank/DDBJ whole genome shotgun (WGS) entry which is preliminary data.</text>
</comment>
<dbReference type="GO" id="GO:0005576">
    <property type="term" value="C:extracellular region"/>
    <property type="evidence" value="ECO:0007669"/>
    <property type="project" value="UniProtKB-SubCell"/>
</dbReference>
<reference evidence="11" key="1">
    <citation type="journal article" date="2023" name="Mol. Phylogenet. Evol.">
        <title>Genome-scale phylogeny and comparative genomics of the fungal order Sordariales.</title>
        <authorList>
            <person name="Hensen N."/>
            <person name="Bonometti L."/>
            <person name="Westerberg I."/>
            <person name="Brannstrom I.O."/>
            <person name="Guillou S."/>
            <person name="Cros-Aarteil S."/>
            <person name="Calhoun S."/>
            <person name="Haridas S."/>
            <person name="Kuo A."/>
            <person name="Mondo S."/>
            <person name="Pangilinan J."/>
            <person name="Riley R."/>
            <person name="LaButti K."/>
            <person name="Andreopoulos B."/>
            <person name="Lipzen A."/>
            <person name="Chen C."/>
            <person name="Yan M."/>
            <person name="Daum C."/>
            <person name="Ng V."/>
            <person name="Clum A."/>
            <person name="Steindorff A."/>
            <person name="Ohm R.A."/>
            <person name="Martin F."/>
            <person name="Silar P."/>
            <person name="Natvig D.O."/>
            <person name="Lalanne C."/>
            <person name="Gautier V."/>
            <person name="Ament-Velasquez S.L."/>
            <person name="Kruys A."/>
            <person name="Hutchinson M.I."/>
            <person name="Powell A.J."/>
            <person name="Barry K."/>
            <person name="Miller A.N."/>
            <person name="Grigoriev I.V."/>
            <person name="Debuchy R."/>
            <person name="Gladieux P."/>
            <person name="Hiltunen Thoren M."/>
            <person name="Johannesson H."/>
        </authorList>
    </citation>
    <scope>NUCLEOTIDE SEQUENCE</scope>
    <source>
        <strain evidence="11">PSN293</strain>
    </source>
</reference>
<dbReference type="InterPro" id="IPR008427">
    <property type="entry name" value="Extracellular_membr_CFEM_dom"/>
</dbReference>
<proteinExistence type="inferred from homology"/>
<protein>
    <recommendedName>
        <fullName evidence="10">CFEM domain-containing protein</fullName>
    </recommendedName>
</protein>